<accession>A0A9J7BVX4</accession>
<gene>
    <name evidence="3" type="ORF">MOP44_13105</name>
</gene>
<dbReference type="Proteomes" id="UP001059380">
    <property type="component" value="Chromosome"/>
</dbReference>
<feature type="transmembrane region" description="Helical" evidence="1">
    <location>
        <begin position="301"/>
        <end position="324"/>
    </location>
</feature>
<evidence type="ECO:0000259" key="2">
    <source>
        <dbReference type="PROSITE" id="PS50011"/>
    </source>
</evidence>
<dbReference type="Gene3D" id="1.10.510.10">
    <property type="entry name" value="Transferase(Phosphotransferase) domain 1"/>
    <property type="match status" value="1"/>
</dbReference>
<name>A0A9J7BVX4_9BACT</name>
<dbReference type="PANTHER" id="PTHR24348:SF68">
    <property type="entry name" value="SERINE_THREONINE-PROTEIN KINASE ATG1C"/>
    <property type="match status" value="1"/>
</dbReference>
<dbReference type="InterPro" id="IPR000719">
    <property type="entry name" value="Prot_kinase_dom"/>
</dbReference>
<organism evidence="3 4">
    <name type="scientific">Occallatibacter riparius</name>
    <dbReference type="NCBI Taxonomy" id="1002689"/>
    <lineage>
        <taxon>Bacteria</taxon>
        <taxon>Pseudomonadati</taxon>
        <taxon>Acidobacteriota</taxon>
        <taxon>Terriglobia</taxon>
        <taxon>Terriglobales</taxon>
        <taxon>Acidobacteriaceae</taxon>
        <taxon>Occallatibacter</taxon>
    </lineage>
</organism>
<keyword evidence="3" id="KW-0418">Kinase</keyword>
<dbReference type="GO" id="GO:0005524">
    <property type="term" value="F:ATP binding"/>
    <property type="evidence" value="ECO:0007669"/>
    <property type="project" value="InterPro"/>
</dbReference>
<keyword evidence="1" id="KW-1133">Transmembrane helix</keyword>
<protein>
    <submittedName>
        <fullName evidence="3">Serine/threonine protein kinase</fullName>
    </submittedName>
</protein>
<dbReference type="Pfam" id="PF00069">
    <property type="entry name" value="Pkinase"/>
    <property type="match status" value="1"/>
</dbReference>
<dbReference type="Gene3D" id="3.30.200.20">
    <property type="entry name" value="Phosphorylase Kinase, domain 1"/>
    <property type="match status" value="1"/>
</dbReference>
<proteinExistence type="predicted"/>
<dbReference type="CDD" id="cd14014">
    <property type="entry name" value="STKc_PknB_like"/>
    <property type="match status" value="1"/>
</dbReference>
<evidence type="ECO:0000313" key="3">
    <source>
        <dbReference type="EMBL" id="UWZ86855.1"/>
    </source>
</evidence>
<dbReference type="PANTHER" id="PTHR24348">
    <property type="entry name" value="SERINE/THREONINE-PROTEIN KINASE UNC-51-RELATED"/>
    <property type="match status" value="1"/>
</dbReference>
<keyword evidence="1" id="KW-0472">Membrane</keyword>
<keyword evidence="3" id="KW-0723">Serine/threonine-protein kinase</keyword>
<keyword evidence="4" id="KW-1185">Reference proteome</keyword>
<dbReference type="GO" id="GO:0004674">
    <property type="term" value="F:protein serine/threonine kinase activity"/>
    <property type="evidence" value="ECO:0007669"/>
    <property type="project" value="UniProtKB-KW"/>
</dbReference>
<sequence length="325" mass="36679">MVGATSVLEAGDQIDSYRIDEVLSRTRSSSVFRATDLRDGRIVALKLPDPEMETDPFLLERFRRAAEIGEKLGHHGVMRVFSEVERTRVYMVMEWCEGKTLRQRMDAGRIPPDRAMRIAISVLEGLQYLHDNGVVHRALTPECIMVADNDVIKLIDFGRASDALSRRLTYTNLADELGSVDYVSPEQVAGRRCDGRADIFSMGVILYEMLTGKLPFEGSSPAELMKSRLTDPPIPPSVAMPSISPHLQEVLYRALEKEPRNRYARAHDFTYDLLHLDQVGIEKRVELSKWNTKGAHRLRKVLLLVILLLLPVAILGLMVLMSLAR</sequence>
<feature type="domain" description="Protein kinase" evidence="2">
    <location>
        <begin position="17"/>
        <end position="274"/>
    </location>
</feature>
<keyword evidence="3" id="KW-0808">Transferase</keyword>
<dbReference type="RefSeq" id="WP_260796492.1">
    <property type="nucleotide sequence ID" value="NZ_CP093313.1"/>
</dbReference>
<dbReference type="InterPro" id="IPR011009">
    <property type="entry name" value="Kinase-like_dom_sf"/>
</dbReference>
<dbReference type="GO" id="GO:0005737">
    <property type="term" value="C:cytoplasm"/>
    <property type="evidence" value="ECO:0007669"/>
    <property type="project" value="TreeGrafter"/>
</dbReference>
<keyword evidence="1" id="KW-0812">Transmembrane</keyword>
<dbReference type="PROSITE" id="PS50011">
    <property type="entry name" value="PROTEIN_KINASE_DOM"/>
    <property type="match status" value="1"/>
</dbReference>
<evidence type="ECO:0000256" key="1">
    <source>
        <dbReference type="SAM" id="Phobius"/>
    </source>
</evidence>
<dbReference type="EMBL" id="CP093313">
    <property type="protein sequence ID" value="UWZ86855.1"/>
    <property type="molecule type" value="Genomic_DNA"/>
</dbReference>
<reference evidence="3" key="1">
    <citation type="submission" date="2021-04" db="EMBL/GenBank/DDBJ databases">
        <title>Phylogenetic analysis of Acidobacteriaceae.</title>
        <authorList>
            <person name="Qiu L."/>
            <person name="Zhang Q."/>
        </authorList>
    </citation>
    <scope>NUCLEOTIDE SEQUENCE</scope>
    <source>
        <strain evidence="3">DSM 25168</strain>
    </source>
</reference>
<dbReference type="KEGG" id="orp:MOP44_13105"/>
<dbReference type="InterPro" id="IPR045269">
    <property type="entry name" value="Atg1-like"/>
</dbReference>
<dbReference type="SUPFAM" id="SSF56112">
    <property type="entry name" value="Protein kinase-like (PK-like)"/>
    <property type="match status" value="1"/>
</dbReference>
<evidence type="ECO:0000313" key="4">
    <source>
        <dbReference type="Proteomes" id="UP001059380"/>
    </source>
</evidence>
<dbReference type="AlphaFoldDB" id="A0A9J7BVX4"/>